<sequence length="108" mass="12242">MAASCCIGGVPTDPMHEHPFPSFPAPHSLHCTVSPRDAALVLSRGWGVLFPVSRWRRTWLFRKLGYARWTMPEGYILVYAPRDKDELEVVEKIVRASVTWMTGLNDAM</sequence>
<reference evidence="2 3" key="1">
    <citation type="submission" date="2021-12" db="EMBL/GenBank/DDBJ databases">
        <title>High titer production of polyol ester of fatty acids by Rhodotorula paludigena BS15 towards product separation-free biomass refinery.</title>
        <authorList>
            <person name="Mano J."/>
            <person name="Ono H."/>
            <person name="Tanaka T."/>
            <person name="Naito K."/>
            <person name="Sushida H."/>
            <person name="Ike M."/>
            <person name="Tokuyasu K."/>
            <person name="Kitaoka M."/>
        </authorList>
    </citation>
    <scope>NUCLEOTIDE SEQUENCE [LARGE SCALE GENOMIC DNA]</scope>
    <source>
        <strain evidence="2 3">BS15</strain>
    </source>
</reference>
<keyword evidence="3" id="KW-1185">Reference proteome</keyword>
<dbReference type="InterPro" id="IPR048273">
    <property type="entry name" value="Luciferase"/>
</dbReference>
<dbReference type="EMBL" id="BQKY01000015">
    <property type="protein sequence ID" value="GJN93977.1"/>
    <property type="molecule type" value="Genomic_DNA"/>
</dbReference>
<dbReference type="PANTHER" id="PTHR38695">
    <property type="entry name" value="AMINO ACID PERMEASE_ SLC12A DOMAIN-CONTAINING PROTEIN"/>
    <property type="match status" value="1"/>
</dbReference>
<dbReference type="PANTHER" id="PTHR38695:SF1">
    <property type="entry name" value="AMINO ACID PERMEASE_ SLC12A DOMAIN-CONTAINING PROTEIN"/>
    <property type="match status" value="1"/>
</dbReference>
<protein>
    <recommendedName>
        <fullName evidence="1">Luciferase domain-containing protein</fullName>
    </recommendedName>
</protein>
<comment type="caution">
    <text evidence="2">The sequence shown here is derived from an EMBL/GenBank/DDBJ whole genome shotgun (WGS) entry which is preliminary data.</text>
</comment>
<feature type="domain" description="Luciferase" evidence="1">
    <location>
        <begin position="26"/>
        <end position="97"/>
    </location>
</feature>
<evidence type="ECO:0000313" key="2">
    <source>
        <dbReference type="EMBL" id="GJN93977.1"/>
    </source>
</evidence>
<evidence type="ECO:0000259" key="1">
    <source>
        <dbReference type="Pfam" id="PF17648"/>
    </source>
</evidence>
<dbReference type="Pfam" id="PF17648">
    <property type="entry name" value="Luciferase"/>
    <property type="match status" value="1"/>
</dbReference>
<accession>A0AAV5GWW6</accession>
<name>A0AAV5GWW6_9BASI</name>
<dbReference type="Proteomes" id="UP001342314">
    <property type="component" value="Unassembled WGS sequence"/>
</dbReference>
<dbReference type="AlphaFoldDB" id="A0AAV5GWW6"/>
<organism evidence="2 3">
    <name type="scientific">Rhodotorula paludigena</name>
    <dbReference type="NCBI Taxonomy" id="86838"/>
    <lineage>
        <taxon>Eukaryota</taxon>
        <taxon>Fungi</taxon>
        <taxon>Dikarya</taxon>
        <taxon>Basidiomycota</taxon>
        <taxon>Pucciniomycotina</taxon>
        <taxon>Microbotryomycetes</taxon>
        <taxon>Sporidiobolales</taxon>
        <taxon>Sporidiobolaceae</taxon>
        <taxon>Rhodotorula</taxon>
    </lineage>
</organism>
<gene>
    <name evidence="2" type="ORF">Rhopal_007040-T1</name>
</gene>
<proteinExistence type="predicted"/>
<dbReference type="InterPro" id="IPR040841">
    <property type="entry name" value="Luciferase_dom"/>
</dbReference>
<evidence type="ECO:0000313" key="3">
    <source>
        <dbReference type="Proteomes" id="UP001342314"/>
    </source>
</evidence>